<dbReference type="PANTHER" id="PTHR43877:SF2">
    <property type="entry name" value="AMINOALKYLPHOSPHONATE N-ACETYLTRANSFERASE-RELATED"/>
    <property type="match status" value="1"/>
</dbReference>
<dbReference type="CDD" id="cd04301">
    <property type="entry name" value="NAT_SF"/>
    <property type="match status" value="1"/>
</dbReference>
<evidence type="ECO:0000313" key="4">
    <source>
        <dbReference type="EMBL" id="SHE86635.1"/>
    </source>
</evidence>
<keyword evidence="1" id="KW-0808">Transferase</keyword>
<dbReference type="Proteomes" id="UP000184295">
    <property type="component" value="Unassembled WGS sequence"/>
</dbReference>
<evidence type="ECO:0000256" key="2">
    <source>
        <dbReference type="ARBA" id="ARBA00023315"/>
    </source>
</evidence>
<dbReference type="AlphaFoldDB" id="A0A1M4WZK5"/>
<accession>A0A1M4WZK5</accession>
<keyword evidence="2" id="KW-0012">Acyltransferase</keyword>
<evidence type="ECO:0000313" key="5">
    <source>
        <dbReference type="Proteomes" id="UP000184295"/>
    </source>
</evidence>
<dbReference type="EMBL" id="FQUL01000031">
    <property type="protein sequence ID" value="SHE86635.1"/>
    <property type="molecule type" value="Genomic_DNA"/>
</dbReference>
<dbReference type="Pfam" id="PF00583">
    <property type="entry name" value="Acetyltransf_1"/>
    <property type="match status" value="1"/>
</dbReference>
<keyword evidence="4" id="KW-0687">Ribonucleoprotein</keyword>
<dbReference type="RefSeq" id="WP_072791618.1">
    <property type="nucleotide sequence ID" value="NZ_FQUL01000031.1"/>
</dbReference>
<organism evidence="4 5">
    <name type="scientific">Ferrithrix thermotolerans DSM 19514</name>
    <dbReference type="NCBI Taxonomy" id="1121881"/>
    <lineage>
        <taxon>Bacteria</taxon>
        <taxon>Bacillati</taxon>
        <taxon>Actinomycetota</taxon>
        <taxon>Acidimicrobiia</taxon>
        <taxon>Acidimicrobiales</taxon>
        <taxon>Acidimicrobiaceae</taxon>
        <taxon>Ferrithrix</taxon>
    </lineage>
</organism>
<dbReference type="InterPro" id="IPR016181">
    <property type="entry name" value="Acyl_CoA_acyltransferase"/>
</dbReference>
<dbReference type="GO" id="GO:0016747">
    <property type="term" value="F:acyltransferase activity, transferring groups other than amino-acyl groups"/>
    <property type="evidence" value="ECO:0007669"/>
    <property type="project" value="InterPro"/>
</dbReference>
<dbReference type="Gene3D" id="3.40.630.30">
    <property type="match status" value="1"/>
</dbReference>
<dbReference type="STRING" id="1121881.SAMN02745225_01844"/>
<dbReference type="SUPFAM" id="SSF55729">
    <property type="entry name" value="Acyl-CoA N-acyltransferases (Nat)"/>
    <property type="match status" value="1"/>
</dbReference>
<gene>
    <name evidence="4" type="ORF">SAMN02745225_01844</name>
</gene>
<protein>
    <submittedName>
        <fullName evidence="4">Ribosomal protein S18 acetylase RimI</fullName>
    </submittedName>
</protein>
<dbReference type="GO" id="GO:0005840">
    <property type="term" value="C:ribosome"/>
    <property type="evidence" value="ECO:0007669"/>
    <property type="project" value="UniProtKB-KW"/>
</dbReference>
<dbReference type="PROSITE" id="PS51186">
    <property type="entry name" value="GNAT"/>
    <property type="match status" value="1"/>
</dbReference>
<keyword evidence="4" id="KW-0689">Ribosomal protein</keyword>
<dbReference type="InterPro" id="IPR050832">
    <property type="entry name" value="Bact_Acetyltransf"/>
</dbReference>
<dbReference type="OrthoDB" id="1821130at2"/>
<keyword evidence="5" id="KW-1185">Reference proteome</keyword>
<dbReference type="PANTHER" id="PTHR43877">
    <property type="entry name" value="AMINOALKYLPHOSPHONATE N-ACETYLTRANSFERASE-RELATED-RELATED"/>
    <property type="match status" value="1"/>
</dbReference>
<evidence type="ECO:0000256" key="1">
    <source>
        <dbReference type="ARBA" id="ARBA00022679"/>
    </source>
</evidence>
<sequence>MDGIDVRVSPWPGEVESCLVSARMGSLLHLLTEEPLSTIRQIASRSGYERLLWQSSDDLSETTFKRMGFEERDRLHVLVAWDLKIPFPEPVTDLSVRRARPSDIESVLEIDHQCFEPFWQLDPQGIEEAILATPRSRYRVLTHRHNPSEVLGYAIFGQGSGAGYLQRIAVTPLRQRSGGATALVSDGFHWLKRWRAQKVSVNTQVTNAKALSLYLKLGFNLQRRGLSLYQCSVSPN</sequence>
<feature type="domain" description="N-acetyltransferase" evidence="3">
    <location>
        <begin position="94"/>
        <end position="236"/>
    </location>
</feature>
<evidence type="ECO:0000259" key="3">
    <source>
        <dbReference type="PROSITE" id="PS51186"/>
    </source>
</evidence>
<name>A0A1M4WZK5_9ACTN</name>
<reference evidence="5" key="1">
    <citation type="submission" date="2016-11" db="EMBL/GenBank/DDBJ databases">
        <authorList>
            <person name="Varghese N."/>
            <person name="Submissions S."/>
        </authorList>
    </citation>
    <scope>NUCLEOTIDE SEQUENCE [LARGE SCALE GENOMIC DNA]</scope>
    <source>
        <strain evidence="5">DSM 19514</strain>
    </source>
</reference>
<dbReference type="InterPro" id="IPR000182">
    <property type="entry name" value="GNAT_dom"/>
</dbReference>
<proteinExistence type="predicted"/>